<dbReference type="RefSeq" id="WP_160203290.1">
    <property type="nucleotide sequence ID" value="NZ_QXWK01000052.1"/>
</dbReference>
<reference evidence="1 2" key="1">
    <citation type="submission" date="2018-08" db="EMBL/GenBank/DDBJ databases">
        <title>Murine metabolic-syndrome-specific gut microbial biobank.</title>
        <authorList>
            <person name="Liu C."/>
        </authorList>
    </citation>
    <scope>NUCLEOTIDE SEQUENCE [LARGE SCALE GENOMIC DNA]</scope>
    <source>
        <strain evidence="1 2">28</strain>
    </source>
</reference>
<dbReference type="AlphaFoldDB" id="A0A845QLA5"/>
<organism evidence="1 2">
    <name type="scientific">Anaerotruncus colihominis</name>
    <dbReference type="NCBI Taxonomy" id="169435"/>
    <lineage>
        <taxon>Bacteria</taxon>
        <taxon>Bacillati</taxon>
        <taxon>Bacillota</taxon>
        <taxon>Clostridia</taxon>
        <taxon>Eubacteriales</taxon>
        <taxon>Oscillospiraceae</taxon>
        <taxon>Anaerotruncus</taxon>
    </lineage>
</organism>
<gene>
    <name evidence="1" type="ORF">D0435_15330</name>
</gene>
<evidence type="ECO:0000313" key="1">
    <source>
        <dbReference type="EMBL" id="NBH63012.1"/>
    </source>
</evidence>
<name>A0A845QLA5_9FIRM</name>
<proteinExistence type="predicted"/>
<sequence length="63" mass="7314">MPNFEAKLEVKPTDDYDKAKKDVIKAIESIRKLNPREQEKLVEEIARMVGNIMFLNLIRGIGR</sequence>
<protein>
    <submittedName>
        <fullName evidence="1">Uncharacterized protein</fullName>
    </submittedName>
</protein>
<comment type="caution">
    <text evidence="1">The sequence shown here is derived from an EMBL/GenBank/DDBJ whole genome shotgun (WGS) entry which is preliminary data.</text>
</comment>
<dbReference type="EMBL" id="QXWK01000052">
    <property type="protein sequence ID" value="NBH63012.1"/>
    <property type="molecule type" value="Genomic_DNA"/>
</dbReference>
<dbReference type="Proteomes" id="UP000446866">
    <property type="component" value="Unassembled WGS sequence"/>
</dbReference>
<accession>A0A845QLA5</accession>
<evidence type="ECO:0000313" key="2">
    <source>
        <dbReference type="Proteomes" id="UP000446866"/>
    </source>
</evidence>
<keyword evidence="2" id="KW-1185">Reference proteome</keyword>